<gene>
    <name evidence="2" type="ORF">D0T11_01120</name>
</gene>
<evidence type="ECO:0000313" key="2">
    <source>
        <dbReference type="EMBL" id="RIY13711.1"/>
    </source>
</evidence>
<feature type="signal peptide" evidence="1">
    <location>
        <begin position="1"/>
        <end position="19"/>
    </location>
</feature>
<feature type="chain" id="PRO_5019059679" description="Beta-lactamase-inhibitor-like PepSY-like domain-containing protein" evidence="1">
    <location>
        <begin position="20"/>
        <end position="148"/>
    </location>
</feature>
<protein>
    <recommendedName>
        <fullName evidence="4">Beta-lactamase-inhibitor-like PepSY-like domain-containing protein</fullName>
    </recommendedName>
</protein>
<evidence type="ECO:0008006" key="4">
    <source>
        <dbReference type="Google" id="ProtNLM"/>
    </source>
</evidence>
<keyword evidence="3" id="KW-1185">Reference proteome</keyword>
<sequence>MRTFILLLTALLWGPVAHAQAIPDAQVPPLAFMALQQLHPQAQNVKWKRVQGWYQASYMQSNAPRLVRFDINGEVQATGHDIALGALPLPVQHTLVTYYPTRTICQAYEVVNTHTGGLSYEMATCETNFSRTITLTGNGRKPSRRRPQ</sequence>
<accession>A0A418R8U2</accession>
<dbReference type="EMBL" id="QYCN01000002">
    <property type="protein sequence ID" value="RIY13711.1"/>
    <property type="molecule type" value="Genomic_DNA"/>
</dbReference>
<name>A0A418R8U2_9BACT</name>
<dbReference type="SUPFAM" id="SSF160574">
    <property type="entry name" value="BT0923-like"/>
    <property type="match status" value="1"/>
</dbReference>
<evidence type="ECO:0000313" key="3">
    <source>
        <dbReference type="Proteomes" id="UP000284250"/>
    </source>
</evidence>
<dbReference type="AlphaFoldDB" id="A0A418R8U2"/>
<reference evidence="2 3" key="1">
    <citation type="submission" date="2019-01" db="EMBL/GenBank/DDBJ databases">
        <title>Hymenobacter humicola sp. nov., isolated from soils in Antarctica.</title>
        <authorList>
            <person name="Sedlacek I."/>
            <person name="Holochova P."/>
            <person name="Kralova S."/>
            <person name="Pantucek R."/>
            <person name="Stankova E."/>
            <person name="Vrbovska V."/>
            <person name="Kristofova L."/>
            <person name="Svec P."/>
            <person name="Busse H.-J."/>
        </authorList>
    </citation>
    <scope>NUCLEOTIDE SEQUENCE [LARGE SCALE GENOMIC DNA]</scope>
    <source>
        <strain evidence="2 3">CCM 8852</strain>
    </source>
</reference>
<keyword evidence="1" id="KW-0732">Signal</keyword>
<proteinExistence type="predicted"/>
<dbReference type="Proteomes" id="UP000284250">
    <property type="component" value="Unassembled WGS sequence"/>
</dbReference>
<evidence type="ECO:0000256" key="1">
    <source>
        <dbReference type="SAM" id="SignalP"/>
    </source>
</evidence>
<dbReference type="Gene3D" id="3.10.450.360">
    <property type="match status" value="1"/>
</dbReference>
<organism evidence="2 3">
    <name type="scientific">Hymenobacter rubripertinctus</name>
    <dbReference type="NCBI Taxonomy" id="2029981"/>
    <lineage>
        <taxon>Bacteria</taxon>
        <taxon>Pseudomonadati</taxon>
        <taxon>Bacteroidota</taxon>
        <taxon>Cytophagia</taxon>
        <taxon>Cytophagales</taxon>
        <taxon>Hymenobacteraceae</taxon>
        <taxon>Hymenobacter</taxon>
    </lineage>
</organism>
<dbReference type="RefSeq" id="WP_119653941.1">
    <property type="nucleotide sequence ID" value="NZ_JBHUOI010000070.1"/>
</dbReference>
<dbReference type="OrthoDB" id="884392at2"/>
<comment type="caution">
    <text evidence="2">The sequence shown here is derived from an EMBL/GenBank/DDBJ whole genome shotgun (WGS) entry which is preliminary data.</text>
</comment>